<sequence>MLRSTGPERLRNKCEGCPQELLVNPNPITQPLASRRLTRKLYKSVKKAVKQKQIRRGGKGVQKFVNKGMKGIMTWVQPQAPSVPLV</sequence>
<reference evidence="1" key="2">
    <citation type="submission" date="2025-09" db="UniProtKB">
        <authorList>
            <consortium name="Ensembl"/>
        </authorList>
    </citation>
    <scope>IDENTIFICATION</scope>
</reference>
<dbReference type="AlphaFoldDB" id="A0A8C6IFN1"/>
<name>A0A8C6IFN1_MUSSI</name>
<evidence type="ECO:0000313" key="2">
    <source>
        <dbReference type="Proteomes" id="UP000694415"/>
    </source>
</evidence>
<protein>
    <submittedName>
        <fullName evidence="1">Uncharacterized protein</fullName>
    </submittedName>
</protein>
<dbReference type="SUPFAM" id="SSF55315">
    <property type="entry name" value="L30e-like"/>
    <property type="match status" value="1"/>
</dbReference>
<reference evidence="1" key="1">
    <citation type="submission" date="2025-08" db="UniProtKB">
        <authorList>
            <consortium name="Ensembl"/>
        </authorList>
    </citation>
    <scope>IDENTIFICATION</scope>
</reference>
<dbReference type="InterPro" id="IPR029064">
    <property type="entry name" value="Ribosomal_eL30-like_sf"/>
</dbReference>
<dbReference type="GeneTree" id="ENSGT00940000167156"/>
<dbReference type="Gene3D" id="3.30.1330.30">
    <property type="match status" value="1"/>
</dbReference>
<evidence type="ECO:0000313" key="1">
    <source>
        <dbReference type="Ensembl" id="ENSMSIP00000036554.1"/>
    </source>
</evidence>
<keyword evidence="2" id="KW-1185">Reference proteome</keyword>
<proteinExistence type="predicted"/>
<dbReference type="Ensembl" id="ENSMSIT00000046075.1">
    <property type="protein sequence ID" value="ENSMSIP00000036554.1"/>
    <property type="gene ID" value="ENSMSIG00000030440.1"/>
</dbReference>
<dbReference type="Proteomes" id="UP000694415">
    <property type="component" value="Unplaced"/>
</dbReference>
<accession>A0A8C6IFN1</accession>
<organism evidence="1 2">
    <name type="scientific">Mus spicilegus</name>
    <name type="common">Mound-building mouse</name>
    <dbReference type="NCBI Taxonomy" id="10103"/>
    <lineage>
        <taxon>Eukaryota</taxon>
        <taxon>Metazoa</taxon>
        <taxon>Chordata</taxon>
        <taxon>Craniata</taxon>
        <taxon>Vertebrata</taxon>
        <taxon>Euteleostomi</taxon>
        <taxon>Mammalia</taxon>
        <taxon>Eutheria</taxon>
        <taxon>Euarchontoglires</taxon>
        <taxon>Glires</taxon>
        <taxon>Rodentia</taxon>
        <taxon>Myomorpha</taxon>
        <taxon>Muroidea</taxon>
        <taxon>Muridae</taxon>
        <taxon>Murinae</taxon>
        <taxon>Mus</taxon>
        <taxon>Mus</taxon>
    </lineage>
</organism>